<reference evidence="3 4" key="1">
    <citation type="submission" date="2020-08" db="EMBL/GenBank/DDBJ databases">
        <title>Sequencing the genomes of 1000 actinobacteria strains.</title>
        <authorList>
            <person name="Klenk H.-P."/>
        </authorList>
    </citation>
    <scope>NUCLEOTIDE SEQUENCE [LARGE SCALE GENOMIC DNA]</scope>
    <source>
        <strain evidence="3 4">DSM 102122</strain>
    </source>
</reference>
<evidence type="ECO:0000259" key="2">
    <source>
        <dbReference type="Pfam" id="PF04892"/>
    </source>
</evidence>
<evidence type="ECO:0000313" key="4">
    <source>
        <dbReference type="Proteomes" id="UP000542813"/>
    </source>
</evidence>
<sequence>MISTVLVEHPWMTTTALVVLVVLGPLAGAWLVRRPRVTRVLLGLSLVPVAMLTLVPTSRELDAGCAVEWSVPTLGAVELMANVVLFAPLVLLAGVLTRRPVAALLAASALSALIELVQALVPALGRSCSTNDWLSNTLGAVLGAALAGVALWLGSRLNGVSEAALLHDQQ</sequence>
<dbReference type="Proteomes" id="UP000542813">
    <property type="component" value="Unassembled WGS sequence"/>
</dbReference>
<dbReference type="EMBL" id="JACHMM010000001">
    <property type="protein sequence ID" value="MBB5791758.1"/>
    <property type="molecule type" value="Genomic_DNA"/>
</dbReference>
<keyword evidence="1" id="KW-0812">Transmembrane</keyword>
<keyword evidence="1" id="KW-1133">Transmembrane helix</keyword>
<evidence type="ECO:0000256" key="1">
    <source>
        <dbReference type="SAM" id="Phobius"/>
    </source>
</evidence>
<keyword evidence="1" id="KW-0472">Membrane</keyword>
<dbReference type="InterPro" id="IPR006976">
    <property type="entry name" value="VanZ-like"/>
</dbReference>
<name>A0A7W9LPT3_9ACTN</name>
<evidence type="ECO:0000313" key="3">
    <source>
        <dbReference type="EMBL" id="MBB5791758.1"/>
    </source>
</evidence>
<dbReference type="AlphaFoldDB" id="A0A7W9LPT3"/>
<dbReference type="Pfam" id="PF04892">
    <property type="entry name" value="VanZ"/>
    <property type="match status" value="1"/>
</dbReference>
<accession>A0A7W9LPT3</accession>
<organism evidence="3 4">
    <name type="scientific">Jiangella mangrovi</name>
    <dbReference type="NCBI Taxonomy" id="1524084"/>
    <lineage>
        <taxon>Bacteria</taxon>
        <taxon>Bacillati</taxon>
        <taxon>Actinomycetota</taxon>
        <taxon>Actinomycetes</taxon>
        <taxon>Jiangellales</taxon>
        <taxon>Jiangellaceae</taxon>
        <taxon>Jiangella</taxon>
    </lineage>
</organism>
<feature type="transmembrane region" description="Helical" evidence="1">
    <location>
        <begin position="133"/>
        <end position="153"/>
    </location>
</feature>
<feature type="transmembrane region" description="Helical" evidence="1">
    <location>
        <begin position="39"/>
        <end position="57"/>
    </location>
</feature>
<feature type="domain" description="VanZ-like" evidence="2">
    <location>
        <begin position="17"/>
        <end position="148"/>
    </location>
</feature>
<keyword evidence="4" id="KW-1185">Reference proteome</keyword>
<dbReference type="RefSeq" id="WP_184828782.1">
    <property type="nucleotide sequence ID" value="NZ_JACHMM010000001.1"/>
</dbReference>
<feature type="transmembrane region" description="Helical" evidence="1">
    <location>
        <begin position="12"/>
        <end position="32"/>
    </location>
</feature>
<feature type="transmembrane region" description="Helical" evidence="1">
    <location>
        <begin position="69"/>
        <end position="94"/>
    </location>
</feature>
<feature type="transmembrane region" description="Helical" evidence="1">
    <location>
        <begin position="101"/>
        <end position="121"/>
    </location>
</feature>
<comment type="caution">
    <text evidence="3">The sequence shown here is derived from an EMBL/GenBank/DDBJ whole genome shotgun (WGS) entry which is preliminary data.</text>
</comment>
<proteinExistence type="predicted"/>
<protein>
    <submittedName>
        <fullName evidence="3">Glycopeptide antibiotics resistance protein</fullName>
    </submittedName>
</protein>
<gene>
    <name evidence="3" type="ORF">HD601_006333</name>
</gene>